<dbReference type="Proteomes" id="UP000246104">
    <property type="component" value="Unassembled WGS sequence"/>
</dbReference>
<evidence type="ECO:0000256" key="3">
    <source>
        <dbReference type="ARBA" id="ARBA00022679"/>
    </source>
</evidence>
<evidence type="ECO:0000256" key="1">
    <source>
        <dbReference type="ARBA" id="ARBA00006115"/>
    </source>
</evidence>
<name>A0A317JPK9_9BACT</name>
<dbReference type="SUPFAM" id="SSF159283">
    <property type="entry name" value="Guanosine diphospho-D-mannose pyrophosphorylase/mannose-6-phosphate isomerase linker domain"/>
    <property type="match status" value="1"/>
</dbReference>
<dbReference type="FunFam" id="3.90.550.10:FF:000046">
    <property type="entry name" value="Mannose-1-phosphate guanylyltransferase (GDP)"/>
    <property type="match status" value="1"/>
</dbReference>
<evidence type="ECO:0000256" key="5">
    <source>
        <dbReference type="ARBA" id="ARBA00022741"/>
    </source>
</evidence>
<dbReference type="SUPFAM" id="SSF53448">
    <property type="entry name" value="Nucleotide-diphospho-sugar transferases"/>
    <property type="match status" value="1"/>
</dbReference>
<dbReference type="Gene3D" id="3.90.550.10">
    <property type="entry name" value="Spore Coat Polysaccharide Biosynthesis Protein SpsA, Chain A"/>
    <property type="match status" value="1"/>
</dbReference>
<dbReference type="InterPro" id="IPR005835">
    <property type="entry name" value="NTP_transferase_dom"/>
</dbReference>
<evidence type="ECO:0000256" key="7">
    <source>
        <dbReference type="ARBA" id="ARBA00047343"/>
    </source>
</evidence>
<keyword evidence="3 10" id="KW-0808">Transferase</keyword>
<feature type="domain" description="MannoseP isomerase/GMP-like beta-helix" evidence="9">
    <location>
        <begin position="313"/>
        <end position="367"/>
    </location>
</feature>
<dbReference type="PANTHER" id="PTHR46390:SF1">
    <property type="entry name" value="MANNOSE-1-PHOSPHATE GUANYLYLTRANSFERASE"/>
    <property type="match status" value="1"/>
</dbReference>
<protein>
    <recommendedName>
        <fullName evidence="2">mannose-1-phosphate guanylyltransferase</fullName>
        <ecNumber evidence="2">2.7.7.13</ecNumber>
    </recommendedName>
</protein>
<comment type="catalytic activity">
    <reaction evidence="7">
        <text>alpha-D-mannose 1-phosphate + GTP + H(+) = GDP-alpha-D-mannose + diphosphate</text>
        <dbReference type="Rhea" id="RHEA:15229"/>
        <dbReference type="ChEBI" id="CHEBI:15378"/>
        <dbReference type="ChEBI" id="CHEBI:33019"/>
        <dbReference type="ChEBI" id="CHEBI:37565"/>
        <dbReference type="ChEBI" id="CHEBI:57527"/>
        <dbReference type="ChEBI" id="CHEBI:58409"/>
        <dbReference type="EC" id="2.7.7.13"/>
    </reaction>
</comment>
<evidence type="ECO:0000259" key="8">
    <source>
        <dbReference type="Pfam" id="PF00483"/>
    </source>
</evidence>
<comment type="caution">
    <text evidence="10">The sequence shown here is derived from an EMBL/GenBank/DDBJ whole genome shotgun (WGS) entry which is preliminary data.</text>
</comment>
<dbReference type="Pfam" id="PF00483">
    <property type="entry name" value="NTP_transferase"/>
    <property type="match status" value="1"/>
</dbReference>
<dbReference type="InterPro" id="IPR029044">
    <property type="entry name" value="Nucleotide-diphossugar_trans"/>
</dbReference>
<reference evidence="10 11" key="1">
    <citation type="submission" date="2018-02" db="EMBL/GenBank/DDBJ databases">
        <title>Genomic Reconstructions from Amazon Rainforest and Pasture Soil Reveal Novel Insights into the Physiology of Candidate Phyla in Tropical Sites.</title>
        <authorList>
            <person name="Kroeger M.E."/>
            <person name="Delmont T."/>
            <person name="Eren A.M."/>
            <person name="Guo J."/>
            <person name="Meyer K.M."/>
            <person name="Khan K."/>
            <person name="Rodrigues J.L.M."/>
            <person name="Bohannan B.J.M."/>
            <person name="Tringe S."/>
            <person name="Borges C.D."/>
            <person name="Tiedje J."/>
            <person name="Tsai S.M."/>
            <person name="Nusslein K."/>
        </authorList>
    </citation>
    <scope>NUCLEOTIDE SEQUENCE [LARGE SCALE GENOMIC DNA]</scope>
    <source>
        <strain evidence="10">Amazon FNV 2010 28 9</strain>
    </source>
</reference>
<evidence type="ECO:0000256" key="6">
    <source>
        <dbReference type="ARBA" id="ARBA00023134"/>
    </source>
</evidence>
<evidence type="ECO:0000313" key="10">
    <source>
        <dbReference type="EMBL" id="PWU23948.1"/>
    </source>
</evidence>
<proteinExistence type="inferred from homology"/>
<dbReference type="InterPro" id="IPR054566">
    <property type="entry name" value="ManC/GMP-like_b-helix"/>
</dbReference>
<keyword evidence="4 10" id="KW-0548">Nucleotidyltransferase</keyword>
<dbReference type="CDD" id="cd02509">
    <property type="entry name" value="GDP-M1P_Guanylyltransferase"/>
    <property type="match status" value="1"/>
</dbReference>
<dbReference type="GO" id="GO:0009298">
    <property type="term" value="P:GDP-mannose biosynthetic process"/>
    <property type="evidence" value="ECO:0007669"/>
    <property type="project" value="TreeGrafter"/>
</dbReference>
<dbReference type="InterPro" id="IPR051161">
    <property type="entry name" value="Mannose-6P_isomerase_type2"/>
</dbReference>
<evidence type="ECO:0000313" key="11">
    <source>
        <dbReference type="Proteomes" id="UP000246104"/>
    </source>
</evidence>
<feature type="domain" description="Nucleotidyl transferase" evidence="8">
    <location>
        <begin position="18"/>
        <end position="298"/>
    </location>
</feature>
<dbReference type="AlphaFoldDB" id="A0A317JPK9"/>
<dbReference type="EMBL" id="PSRQ01000017">
    <property type="protein sequence ID" value="PWU23948.1"/>
    <property type="molecule type" value="Genomic_DNA"/>
</dbReference>
<dbReference type="PANTHER" id="PTHR46390">
    <property type="entry name" value="MANNOSE-1-PHOSPHATE GUANYLYLTRANSFERASE"/>
    <property type="match status" value="1"/>
</dbReference>
<gene>
    <name evidence="10" type="ORF">C5B42_01145</name>
</gene>
<dbReference type="EC" id="2.7.7.13" evidence="2"/>
<dbReference type="GO" id="GO:0004475">
    <property type="term" value="F:mannose-1-phosphate guanylyltransferase (GTP) activity"/>
    <property type="evidence" value="ECO:0007669"/>
    <property type="project" value="UniProtKB-EC"/>
</dbReference>
<comment type="similarity">
    <text evidence="1">Belongs to the mannose-6-phosphate isomerase type 2 family.</text>
</comment>
<keyword evidence="5" id="KW-0547">Nucleotide-binding</keyword>
<evidence type="ECO:0000256" key="2">
    <source>
        <dbReference type="ARBA" id="ARBA00012387"/>
    </source>
</evidence>
<accession>A0A317JPK9</accession>
<evidence type="ECO:0000259" key="9">
    <source>
        <dbReference type="Pfam" id="PF22640"/>
    </source>
</evidence>
<organism evidence="10 11">
    <name type="scientific">Candidatus Cerribacteria bacterium 'Amazon FNV 2010 28 9'</name>
    <dbReference type="NCBI Taxonomy" id="2081795"/>
    <lineage>
        <taxon>Bacteria</taxon>
        <taxon>Candidatus Cerribacteria</taxon>
    </lineage>
</organism>
<sequence>MMANVVRRTMSDLSHTYVVILAGGGGTRLWPKSRNATPKQFLKLYTQNTLMQDTYRRARFFADADHILIISNADYVDEVRNELPELPRENIIGEPAKRETAPAMLLGALLAYKKDPDAVVVNLASDHIATNEQEFQHVIETAITVAARKKDIVTVGITPTFPHSGLGYIEIDGEVEHVNRLPIFRVANFTEKPNVATAKAFIATGKYFWNACNYVWSAETIIEAFRKLSPAILEHMCPISDAIGTHAFQSALLKAYEGVEKIAIDYAISEKADNLVLIPGDFGWNDIGDWKVVYDLQHKNDAGNVVMSESKNGELVCHDSHNNLIHTHDRLIALVGMNDTIVIDTGEIILVMPKERSQDVKKVVEGLKEKGEQYL</sequence>
<dbReference type="InterPro" id="IPR049577">
    <property type="entry name" value="GMPP_N"/>
</dbReference>
<dbReference type="GO" id="GO:0005525">
    <property type="term" value="F:GTP binding"/>
    <property type="evidence" value="ECO:0007669"/>
    <property type="project" value="UniProtKB-KW"/>
</dbReference>
<evidence type="ECO:0000256" key="4">
    <source>
        <dbReference type="ARBA" id="ARBA00022695"/>
    </source>
</evidence>
<keyword evidence="6" id="KW-0342">GTP-binding</keyword>
<dbReference type="Pfam" id="PF22640">
    <property type="entry name" value="ManC_GMP_beta-helix"/>
    <property type="match status" value="1"/>
</dbReference>